<dbReference type="InterPro" id="IPR050300">
    <property type="entry name" value="GDXG_lipolytic_enzyme"/>
</dbReference>
<feature type="compositionally biased region" description="Acidic residues" evidence="3">
    <location>
        <begin position="1178"/>
        <end position="1193"/>
    </location>
</feature>
<dbReference type="Pfam" id="PF13879">
    <property type="entry name" value="Hmw_CFAP97"/>
    <property type="match status" value="1"/>
</dbReference>
<feature type="compositionally biased region" description="Polar residues" evidence="3">
    <location>
        <begin position="1557"/>
        <end position="1568"/>
    </location>
</feature>
<evidence type="ECO:0000313" key="6">
    <source>
        <dbReference type="Proteomes" id="UP001515480"/>
    </source>
</evidence>
<protein>
    <recommendedName>
        <fullName evidence="4">Alpha/beta hydrolase fold-3 domain-containing protein</fullName>
    </recommendedName>
</protein>
<keyword evidence="2" id="KW-0378">Hydrolase</keyword>
<dbReference type="GO" id="GO:0004806">
    <property type="term" value="F:triacylglycerol lipase activity"/>
    <property type="evidence" value="ECO:0007669"/>
    <property type="project" value="TreeGrafter"/>
</dbReference>
<dbReference type="Gene3D" id="3.40.50.1820">
    <property type="entry name" value="alpha/beta hydrolase"/>
    <property type="match status" value="1"/>
</dbReference>
<feature type="compositionally biased region" description="Polar residues" evidence="3">
    <location>
        <begin position="966"/>
        <end position="983"/>
    </location>
</feature>
<name>A0AB34J9C6_PRYPA</name>
<feature type="compositionally biased region" description="Basic and acidic residues" evidence="3">
    <location>
        <begin position="1101"/>
        <end position="1116"/>
    </location>
</feature>
<accession>A0AB34J9C6</accession>
<dbReference type="SMART" id="SM00015">
    <property type="entry name" value="IQ"/>
    <property type="match status" value="7"/>
</dbReference>
<proteinExistence type="inferred from homology"/>
<feature type="compositionally biased region" description="Basic and acidic residues" evidence="3">
    <location>
        <begin position="1735"/>
        <end position="1750"/>
    </location>
</feature>
<feature type="region of interest" description="Disordered" evidence="3">
    <location>
        <begin position="1261"/>
        <end position="1318"/>
    </location>
</feature>
<feature type="compositionally biased region" description="Polar residues" evidence="3">
    <location>
        <begin position="699"/>
        <end position="710"/>
    </location>
</feature>
<dbReference type="PANTHER" id="PTHR48081">
    <property type="entry name" value="AB HYDROLASE SUPERFAMILY PROTEIN C4A8.06C"/>
    <property type="match status" value="1"/>
</dbReference>
<dbReference type="Pfam" id="PF00612">
    <property type="entry name" value="IQ"/>
    <property type="match status" value="1"/>
</dbReference>
<feature type="region of interest" description="Disordered" evidence="3">
    <location>
        <begin position="195"/>
        <end position="259"/>
    </location>
</feature>
<dbReference type="EMBL" id="JBGBPQ010000010">
    <property type="protein sequence ID" value="KAL1518625.1"/>
    <property type="molecule type" value="Genomic_DNA"/>
</dbReference>
<feature type="compositionally biased region" description="Polar residues" evidence="3">
    <location>
        <begin position="1753"/>
        <end position="1764"/>
    </location>
</feature>
<feature type="compositionally biased region" description="Acidic residues" evidence="3">
    <location>
        <begin position="1770"/>
        <end position="1779"/>
    </location>
</feature>
<feature type="region of interest" description="Disordered" evidence="3">
    <location>
        <begin position="1706"/>
        <end position="1797"/>
    </location>
</feature>
<feature type="domain" description="Alpha/beta hydrolase fold-3" evidence="4">
    <location>
        <begin position="327"/>
        <end position="551"/>
    </location>
</feature>
<feature type="region of interest" description="Disordered" evidence="3">
    <location>
        <begin position="1060"/>
        <end position="1194"/>
    </location>
</feature>
<dbReference type="InterPro" id="IPR029488">
    <property type="entry name" value="Hmw/CFAP97"/>
</dbReference>
<dbReference type="PANTHER" id="PTHR48081:SF30">
    <property type="entry name" value="ACETYL-HYDROLASE LIPR-RELATED"/>
    <property type="match status" value="1"/>
</dbReference>
<feature type="compositionally biased region" description="Acidic residues" evidence="3">
    <location>
        <begin position="1134"/>
        <end position="1143"/>
    </location>
</feature>
<feature type="region of interest" description="Disordered" evidence="3">
    <location>
        <begin position="1396"/>
        <end position="1692"/>
    </location>
</feature>
<dbReference type="InterPro" id="IPR029058">
    <property type="entry name" value="AB_hydrolase_fold"/>
</dbReference>
<feature type="region of interest" description="Disordered" evidence="3">
    <location>
        <begin position="627"/>
        <end position="712"/>
    </location>
</feature>
<feature type="compositionally biased region" description="Basic and acidic residues" evidence="3">
    <location>
        <begin position="1632"/>
        <end position="1642"/>
    </location>
</feature>
<dbReference type="Proteomes" id="UP001515480">
    <property type="component" value="Unassembled WGS sequence"/>
</dbReference>
<feature type="compositionally biased region" description="Basic and acidic residues" evidence="3">
    <location>
        <begin position="632"/>
        <end position="642"/>
    </location>
</feature>
<comment type="caution">
    <text evidence="5">The sequence shown here is derived from an EMBL/GenBank/DDBJ whole genome shotgun (WGS) entry which is preliminary data.</text>
</comment>
<dbReference type="SUPFAM" id="SSF53474">
    <property type="entry name" value="alpha/beta-Hydrolases"/>
    <property type="match status" value="1"/>
</dbReference>
<feature type="region of interest" description="Disordered" evidence="3">
    <location>
        <begin position="764"/>
        <end position="847"/>
    </location>
</feature>
<feature type="compositionally biased region" description="Polar residues" evidence="3">
    <location>
        <begin position="1431"/>
        <end position="1444"/>
    </location>
</feature>
<sequence>MAFVPRIHNRETPVANLPVAQRSHQEMHERHLRSLNKITSRVDSRWGRKWNGIREQKQASYPHVRANLKRAQIQDERIAAIELENNVLLAKLGKILKRNNNPTIGTRDWMGGMRLTQNQVPVIDHWIARGTTQFGAAVEPTSLNLLQRKHERDRIELENRALVTRLQTCRPTYDHFKFEQEARGRQQWLLSHAKDPRHLSPLRPASARETLATSPVGSTNSLTPGRASSSNSAPSNARRPNKIQPLQGRQPGPPPIDPSLLKVLDLLSSHMKGAAGSLMDMRQARETLMEGVCPMGDDVTFALMRAGDVEYEVVAAPKVQGDCSALLVLVHGGMFVTGSPRAVRHLAFRFSAELGVPVATPRLRVAPEEPFPAALDDLTNAYELLSSNGINAGEIVQERGDASERLMGMGVPTAIGIFAESSGSTLTMGMLMRRKEKGQALPHAVAMSSPWLDMTCNTHSYVANEKQDLVMQKKRMLGIARAYLVEVDPHEPIVSPMFAPADAFAGLPPMLIQVGVTEVLLDDARALRQKASAAGCDVTLEEWDGVLHAWHTFFPLMPRANDAVLHAVKFIYSKLGLLTEGLESERVRAAVKLQAVMRGKSTRVRLARERNSRAATLKLQAHARARVARNHMKQENARREQASIKLQAARRGQLARSETKEERAHQNAAAARLQSVQRGKAIRKRTTDDGPHASVDTPAHTSESTEQTSPPDIVQDAGERAAAIKLQSFGRGKKVRAEAEVKRAARERAAVSLQAAERGRAARERIKKQLQEESQAAVKLQKIQRGKDERKHIAAHAHGSAPTSMDDAVVTEPLMGQASPPTEEGKNAESSTMHAHEDRERSAPATDEAVAKQLVDGVIASAIAREMGTDESSYGVRQTSVAAEAPDDSVQPGEAGAETLNIGASETSVKSQSAPHDERAGTSPAVEASHTSFDDVVATASPDVMGAQEPHGSSPREPTKPDAAVQSGSVELSNEDNSIQTPAQALDSGAVEVDSAEAPALEDQPMTESGDDREESQTAEVAMVDKQPDKSAEEYAESLARSITASVLLAAQEDLDASGSKITDMLPATQSSANEGPATLEGEMSTAEPVTEVSENAMQPTDERPAHEANETERADASNVDDPSHTTTRAPEVVDTDAAEDPAAEGHILSMTEPNDSRAAEVLVAEEPQTAEVATVDDQPDTSAEDTSAEDTSADVYAESMARSITAHVLAAVDDRAEASISHTNDVMSAALSSAKEAPAALGGEMSTVAPVTAVIENAFPSADESPLPEANETDSAEASNVDDPIQTPAQTPAADATDVKSSEGHIPPTNEPGDVRSTRALVAEESQTAEATVDEQPDTSAEVYAESMARSITANVLDAVDDRVEASVSHTNDAMSATLSSAEEAPAALGVEMSAAEPAPSVSEDAMQPTDERPSTEADNATIADAPASISHTNDVMSATLSSAEEAPATLGGEMSAAEPASSVSEDAMQPTDERSLPEADNAAIADAPASISHTNDVMSATLSSAEEAPATLGGEMSAAEPASSVSEDAMQPTDERSLPEADNAAIADAPASISHTNDVMSATLSSAEEAPATLGGEMSAAEPASSVSEDAMQPTDERSLPEADNAAIADASNMEDPIQTPARIPAADAADIKAAGDHAAPEGNIPSTTEVGEVRATEAVAAEEAQTAEDEQPDSSAEEHAERTARSFTASVLAAAQQELDASLADEVPASLGGETSTTKPVTAMSEDVMQPTEERPAPEVNDTERAEASNVDNPSQTTAQAPATEVFDIDAAEDPAAEGHIPSTTEPGDSRAAEALVAEEPQIAEVATVVDQPDTSAEEYAESMARSITTNILAAAQELVSQPDDDALSTTIPSSLPVSAPSAASPPSAVEAAVVETAAPCSEPEPITCDPVSLSIELDGADAVVKLIPNITGV</sequence>
<feature type="region of interest" description="Disordered" evidence="3">
    <location>
        <begin position="869"/>
        <end position="1039"/>
    </location>
</feature>
<gene>
    <name evidence="5" type="ORF">AB1Y20_002913</name>
</gene>
<dbReference type="InterPro" id="IPR013094">
    <property type="entry name" value="AB_hydrolase_3"/>
</dbReference>
<feature type="compositionally biased region" description="Polar residues" evidence="3">
    <location>
        <begin position="211"/>
        <end position="223"/>
    </location>
</feature>
<evidence type="ECO:0000256" key="2">
    <source>
        <dbReference type="ARBA" id="ARBA00022801"/>
    </source>
</evidence>
<evidence type="ECO:0000313" key="5">
    <source>
        <dbReference type="EMBL" id="KAL1518625.1"/>
    </source>
</evidence>
<organism evidence="5 6">
    <name type="scientific">Prymnesium parvum</name>
    <name type="common">Toxic golden alga</name>
    <dbReference type="NCBI Taxonomy" id="97485"/>
    <lineage>
        <taxon>Eukaryota</taxon>
        <taxon>Haptista</taxon>
        <taxon>Haptophyta</taxon>
        <taxon>Prymnesiophyceae</taxon>
        <taxon>Prymnesiales</taxon>
        <taxon>Prymnesiaceae</taxon>
        <taxon>Prymnesium</taxon>
    </lineage>
</organism>
<feature type="compositionally biased region" description="Polar residues" evidence="3">
    <location>
        <begin position="870"/>
        <end position="881"/>
    </location>
</feature>
<evidence type="ECO:0000256" key="1">
    <source>
        <dbReference type="ARBA" id="ARBA00008315"/>
    </source>
</evidence>
<keyword evidence="6" id="KW-1185">Reference proteome</keyword>
<reference evidence="5 6" key="1">
    <citation type="journal article" date="2024" name="Science">
        <title>Giant polyketide synthase enzymes in the biosynthesis of giant marine polyether toxins.</title>
        <authorList>
            <person name="Fallon T.R."/>
            <person name="Shende V.V."/>
            <person name="Wierzbicki I.H."/>
            <person name="Pendleton A.L."/>
            <person name="Watervoot N.F."/>
            <person name="Auber R.P."/>
            <person name="Gonzalez D.J."/>
            <person name="Wisecaver J.H."/>
            <person name="Moore B.S."/>
        </authorList>
    </citation>
    <scope>NUCLEOTIDE SEQUENCE [LARGE SCALE GENOMIC DNA]</scope>
    <source>
        <strain evidence="5 6">12B1</strain>
    </source>
</reference>
<feature type="compositionally biased region" description="Low complexity" evidence="3">
    <location>
        <begin position="1284"/>
        <end position="1297"/>
    </location>
</feature>
<evidence type="ECO:0000256" key="3">
    <source>
        <dbReference type="SAM" id="MobiDB-lite"/>
    </source>
</evidence>
<evidence type="ECO:0000259" key="4">
    <source>
        <dbReference type="Pfam" id="PF07859"/>
    </source>
</evidence>
<feature type="compositionally biased region" description="Polar residues" evidence="3">
    <location>
        <begin position="902"/>
        <end position="914"/>
    </location>
</feature>
<dbReference type="Pfam" id="PF07859">
    <property type="entry name" value="Abhydrolase_3"/>
    <property type="match status" value="1"/>
</dbReference>
<dbReference type="PROSITE" id="PS50096">
    <property type="entry name" value="IQ"/>
    <property type="match status" value="7"/>
</dbReference>
<feature type="compositionally biased region" description="Polar residues" evidence="3">
    <location>
        <begin position="1495"/>
        <end position="1506"/>
    </location>
</feature>
<comment type="similarity">
    <text evidence="1">Belongs to the CFAP97 family.</text>
</comment>
<feature type="compositionally biased region" description="Low complexity" evidence="3">
    <location>
        <begin position="224"/>
        <end position="250"/>
    </location>
</feature>
<dbReference type="InterPro" id="IPR000048">
    <property type="entry name" value="IQ_motif_EF-hand-BS"/>
</dbReference>
<feature type="compositionally biased region" description="Low complexity" evidence="3">
    <location>
        <begin position="1543"/>
        <end position="1556"/>
    </location>
</feature>
<feature type="compositionally biased region" description="Low complexity" evidence="3">
    <location>
        <begin position="1481"/>
        <end position="1494"/>
    </location>
</feature>